<reference evidence="1" key="2">
    <citation type="journal article" date="2015" name="Data Brief">
        <title>Shoot transcriptome of the giant reed, Arundo donax.</title>
        <authorList>
            <person name="Barrero R.A."/>
            <person name="Guerrero F.D."/>
            <person name="Moolhuijzen P."/>
            <person name="Goolsby J.A."/>
            <person name="Tidwell J."/>
            <person name="Bellgard S.E."/>
            <person name="Bellgard M.I."/>
        </authorList>
    </citation>
    <scope>NUCLEOTIDE SEQUENCE</scope>
    <source>
        <tissue evidence="1">Shoot tissue taken approximately 20 cm above the soil surface</tissue>
    </source>
</reference>
<accession>A0A0A9AF19</accession>
<dbReference type="AlphaFoldDB" id="A0A0A9AF19"/>
<sequence length="17" mass="1725">MPAEESPVAVLGSGKRP</sequence>
<name>A0A0A9AF19_ARUDO</name>
<reference evidence="1" key="1">
    <citation type="submission" date="2014-09" db="EMBL/GenBank/DDBJ databases">
        <authorList>
            <person name="Magalhaes I.L.F."/>
            <person name="Oliveira U."/>
            <person name="Santos F.R."/>
            <person name="Vidigal T.H.D.A."/>
            <person name="Brescovit A.D."/>
            <person name="Santos A.J."/>
        </authorList>
    </citation>
    <scope>NUCLEOTIDE SEQUENCE</scope>
    <source>
        <tissue evidence="1">Shoot tissue taken approximately 20 cm above the soil surface</tissue>
    </source>
</reference>
<organism evidence="1">
    <name type="scientific">Arundo donax</name>
    <name type="common">Giant reed</name>
    <name type="synonym">Donax arundinaceus</name>
    <dbReference type="NCBI Taxonomy" id="35708"/>
    <lineage>
        <taxon>Eukaryota</taxon>
        <taxon>Viridiplantae</taxon>
        <taxon>Streptophyta</taxon>
        <taxon>Embryophyta</taxon>
        <taxon>Tracheophyta</taxon>
        <taxon>Spermatophyta</taxon>
        <taxon>Magnoliopsida</taxon>
        <taxon>Liliopsida</taxon>
        <taxon>Poales</taxon>
        <taxon>Poaceae</taxon>
        <taxon>PACMAD clade</taxon>
        <taxon>Arundinoideae</taxon>
        <taxon>Arundineae</taxon>
        <taxon>Arundo</taxon>
    </lineage>
</organism>
<protein>
    <submittedName>
        <fullName evidence="1">Uncharacterized protein</fullName>
    </submittedName>
</protein>
<proteinExistence type="predicted"/>
<evidence type="ECO:0000313" key="1">
    <source>
        <dbReference type="EMBL" id="JAD49726.1"/>
    </source>
</evidence>
<dbReference type="EMBL" id="GBRH01248169">
    <property type="protein sequence ID" value="JAD49726.1"/>
    <property type="molecule type" value="Transcribed_RNA"/>
</dbReference>